<reference evidence="9" key="1">
    <citation type="submission" date="2023-03" db="EMBL/GenBank/DDBJ databases">
        <authorList>
            <person name="Steffen K."/>
            <person name="Cardenas P."/>
        </authorList>
    </citation>
    <scope>NUCLEOTIDE SEQUENCE</scope>
</reference>
<sequence>MWVVQVVNIFMEYSLNEYGVVPRTIEGLRGVPLSPFLHGGFGHLMSNTVPLLVLGGLVAVRGQANFVGVTAFIILAGGTGLWAAGRPWPWDDIQFLVHVGASGLVFGYFGYLVARGWYERSFLSIFVALVVILVFGTGIFLGLLPTAPHISWEGHLFGLIAGVLIAAFTRDQFRQARQSAVSPQRQRNV</sequence>
<keyword evidence="4 7" id="KW-0812">Transmembrane</keyword>
<dbReference type="InterPro" id="IPR050925">
    <property type="entry name" value="Rhomboid_protease_S54"/>
</dbReference>
<keyword evidence="10" id="KW-1185">Reference proteome</keyword>
<name>A0AA35TPR0_GEOBA</name>
<feature type="transmembrane region" description="Helical" evidence="7">
    <location>
        <begin position="66"/>
        <end position="83"/>
    </location>
</feature>
<dbReference type="InterPro" id="IPR035952">
    <property type="entry name" value="Rhomboid-like_sf"/>
</dbReference>
<feature type="transmembrane region" description="Helical" evidence="7">
    <location>
        <begin position="121"/>
        <end position="144"/>
    </location>
</feature>
<dbReference type="EC" id="3.4.21.105" evidence="3"/>
<evidence type="ECO:0000256" key="3">
    <source>
        <dbReference type="ARBA" id="ARBA00013039"/>
    </source>
</evidence>
<dbReference type="Gene3D" id="1.20.1540.10">
    <property type="entry name" value="Rhomboid-like"/>
    <property type="match status" value="1"/>
</dbReference>
<evidence type="ECO:0000259" key="8">
    <source>
        <dbReference type="Pfam" id="PF01694"/>
    </source>
</evidence>
<evidence type="ECO:0000313" key="9">
    <source>
        <dbReference type="EMBL" id="CAI8051558.1"/>
    </source>
</evidence>
<keyword evidence="6 7" id="KW-0472">Membrane</keyword>
<gene>
    <name evidence="9" type="ORF">GBAR_LOCUS28225</name>
</gene>
<organism evidence="9 10">
    <name type="scientific">Geodia barretti</name>
    <name type="common">Barrett's horny sponge</name>
    <dbReference type="NCBI Taxonomy" id="519541"/>
    <lineage>
        <taxon>Eukaryota</taxon>
        <taxon>Metazoa</taxon>
        <taxon>Porifera</taxon>
        <taxon>Demospongiae</taxon>
        <taxon>Heteroscleromorpha</taxon>
        <taxon>Tetractinellida</taxon>
        <taxon>Astrophorina</taxon>
        <taxon>Geodiidae</taxon>
        <taxon>Geodia</taxon>
    </lineage>
</organism>
<feature type="transmembrane region" description="Helical" evidence="7">
    <location>
        <begin position="150"/>
        <end position="169"/>
    </location>
</feature>
<evidence type="ECO:0000256" key="5">
    <source>
        <dbReference type="ARBA" id="ARBA00022989"/>
    </source>
</evidence>
<feature type="domain" description="Peptidase S54 rhomboid" evidence="8">
    <location>
        <begin position="34"/>
        <end position="169"/>
    </location>
</feature>
<evidence type="ECO:0000256" key="6">
    <source>
        <dbReference type="ARBA" id="ARBA00023136"/>
    </source>
</evidence>
<dbReference type="GO" id="GO:0016020">
    <property type="term" value="C:membrane"/>
    <property type="evidence" value="ECO:0007669"/>
    <property type="project" value="UniProtKB-SubCell"/>
</dbReference>
<dbReference type="AlphaFoldDB" id="A0AA35TPR0"/>
<comment type="caution">
    <text evidence="9">The sequence shown here is derived from an EMBL/GenBank/DDBJ whole genome shotgun (WGS) entry which is preliminary data.</text>
</comment>
<dbReference type="SUPFAM" id="SSF144091">
    <property type="entry name" value="Rhomboid-like"/>
    <property type="match status" value="1"/>
</dbReference>
<accession>A0AA35TPR0</accession>
<evidence type="ECO:0000256" key="7">
    <source>
        <dbReference type="SAM" id="Phobius"/>
    </source>
</evidence>
<comment type="catalytic activity">
    <reaction evidence="1">
        <text>Cleaves type-1 transmembrane domains using a catalytic dyad composed of serine and histidine that are contributed by different transmembrane domains.</text>
        <dbReference type="EC" id="3.4.21.105"/>
    </reaction>
</comment>
<dbReference type="Proteomes" id="UP001174909">
    <property type="component" value="Unassembled WGS sequence"/>
</dbReference>
<feature type="transmembrane region" description="Helical" evidence="7">
    <location>
        <begin position="36"/>
        <end position="59"/>
    </location>
</feature>
<dbReference type="EMBL" id="CASHTH010003948">
    <property type="protein sequence ID" value="CAI8051558.1"/>
    <property type="molecule type" value="Genomic_DNA"/>
</dbReference>
<evidence type="ECO:0000256" key="4">
    <source>
        <dbReference type="ARBA" id="ARBA00022692"/>
    </source>
</evidence>
<protein>
    <recommendedName>
        <fullName evidence="3">rhomboid protease</fullName>
        <ecNumber evidence="3">3.4.21.105</ecNumber>
    </recommendedName>
</protein>
<proteinExistence type="predicted"/>
<evidence type="ECO:0000256" key="1">
    <source>
        <dbReference type="ARBA" id="ARBA00000156"/>
    </source>
</evidence>
<dbReference type="InterPro" id="IPR022764">
    <property type="entry name" value="Peptidase_S54_rhomboid_dom"/>
</dbReference>
<evidence type="ECO:0000313" key="10">
    <source>
        <dbReference type="Proteomes" id="UP001174909"/>
    </source>
</evidence>
<keyword evidence="5 7" id="KW-1133">Transmembrane helix</keyword>
<dbReference type="PANTHER" id="PTHR43731">
    <property type="entry name" value="RHOMBOID PROTEASE"/>
    <property type="match status" value="1"/>
</dbReference>
<dbReference type="Pfam" id="PF01694">
    <property type="entry name" value="Rhomboid"/>
    <property type="match status" value="1"/>
</dbReference>
<dbReference type="PANTHER" id="PTHR43731:SF9">
    <property type="entry name" value="SLR1461 PROTEIN"/>
    <property type="match status" value="1"/>
</dbReference>
<comment type="subcellular location">
    <subcellularLocation>
        <location evidence="2">Membrane</location>
        <topology evidence="2">Multi-pass membrane protein</topology>
    </subcellularLocation>
</comment>
<evidence type="ECO:0000256" key="2">
    <source>
        <dbReference type="ARBA" id="ARBA00004141"/>
    </source>
</evidence>
<feature type="transmembrane region" description="Helical" evidence="7">
    <location>
        <begin position="95"/>
        <end position="114"/>
    </location>
</feature>
<dbReference type="GO" id="GO:0004252">
    <property type="term" value="F:serine-type endopeptidase activity"/>
    <property type="evidence" value="ECO:0007669"/>
    <property type="project" value="InterPro"/>
</dbReference>